<evidence type="ECO:0000256" key="7">
    <source>
        <dbReference type="HAMAP-Rule" id="MF_00260"/>
    </source>
</evidence>
<dbReference type="InterPro" id="IPR000860">
    <property type="entry name" value="HemC"/>
</dbReference>
<dbReference type="GO" id="GO:0005737">
    <property type="term" value="C:cytoplasm"/>
    <property type="evidence" value="ECO:0007669"/>
    <property type="project" value="UniProtKB-UniRule"/>
</dbReference>
<comment type="function">
    <text evidence="1 7">Tetrapolymerization of the monopyrrole PBG into the hydroxymethylbilane pre-uroporphyrinogen in several discrete steps.</text>
</comment>
<dbReference type="InterPro" id="IPR022417">
    <property type="entry name" value="Porphobilin_deaminase_N"/>
</dbReference>
<dbReference type="NCBIfam" id="TIGR00212">
    <property type="entry name" value="hemC"/>
    <property type="match status" value="1"/>
</dbReference>
<evidence type="ECO:0000313" key="11">
    <source>
        <dbReference type="EMBL" id="KAA8815362.1"/>
    </source>
</evidence>
<dbReference type="InterPro" id="IPR022418">
    <property type="entry name" value="Porphobilinogen_deaminase_C"/>
</dbReference>
<evidence type="ECO:0000256" key="8">
    <source>
        <dbReference type="SAM" id="MobiDB-lite"/>
    </source>
</evidence>
<evidence type="ECO:0000256" key="2">
    <source>
        <dbReference type="ARBA" id="ARBA00005638"/>
    </source>
</evidence>
<protein>
    <recommendedName>
        <fullName evidence="7">Porphobilinogen deaminase</fullName>
        <shortName evidence="7">PBG</shortName>
        <ecNumber evidence="7">2.5.1.61</ecNumber>
    </recommendedName>
    <alternativeName>
        <fullName evidence="7">Hydroxymethylbilane synthase</fullName>
        <shortName evidence="7">HMBS</shortName>
    </alternativeName>
    <alternativeName>
        <fullName evidence="7">Pre-uroporphyrinogen synthase</fullName>
    </alternativeName>
</protein>
<dbReference type="Proteomes" id="UP000326060">
    <property type="component" value="Unassembled WGS sequence"/>
</dbReference>
<comment type="cofactor">
    <cofactor evidence="7">
        <name>dipyrromethane</name>
        <dbReference type="ChEBI" id="CHEBI:60342"/>
    </cofactor>
    <text evidence="7">Binds 1 dipyrromethane group covalently.</text>
</comment>
<dbReference type="Gene3D" id="3.30.160.40">
    <property type="entry name" value="Porphobilinogen deaminase, C-terminal domain"/>
    <property type="match status" value="1"/>
</dbReference>
<evidence type="ECO:0000256" key="5">
    <source>
        <dbReference type="ARBA" id="ARBA00023244"/>
    </source>
</evidence>
<keyword evidence="4 7" id="KW-0808">Transferase</keyword>
<dbReference type="GO" id="GO:0006782">
    <property type="term" value="P:protoporphyrinogen IX biosynthetic process"/>
    <property type="evidence" value="ECO:0007669"/>
    <property type="project" value="UniProtKB-UniRule"/>
</dbReference>
<comment type="caution">
    <text evidence="11">The sequence shown here is derived from an EMBL/GenBank/DDBJ whole genome shotgun (WGS) entry which is preliminary data.</text>
</comment>
<evidence type="ECO:0000256" key="3">
    <source>
        <dbReference type="ARBA" id="ARBA00011245"/>
    </source>
</evidence>
<dbReference type="PANTHER" id="PTHR11557:SF0">
    <property type="entry name" value="PORPHOBILINOGEN DEAMINASE"/>
    <property type="match status" value="1"/>
</dbReference>
<dbReference type="Pfam" id="PF03900">
    <property type="entry name" value="Porphobil_deamC"/>
    <property type="match status" value="1"/>
</dbReference>
<dbReference type="FunFam" id="3.40.190.10:FF:000005">
    <property type="entry name" value="Porphobilinogen deaminase"/>
    <property type="match status" value="1"/>
</dbReference>
<dbReference type="InterPro" id="IPR036803">
    <property type="entry name" value="Porphobilinogen_deaminase_C_sf"/>
</dbReference>
<dbReference type="RefSeq" id="WP_150394645.1">
    <property type="nucleotide sequence ID" value="NZ_RZJP01000004.1"/>
</dbReference>
<dbReference type="EMBL" id="RZJP01000004">
    <property type="protein sequence ID" value="KAA8815362.1"/>
    <property type="molecule type" value="Genomic_DNA"/>
</dbReference>
<evidence type="ECO:0000256" key="6">
    <source>
        <dbReference type="ARBA" id="ARBA00048169"/>
    </source>
</evidence>
<evidence type="ECO:0000259" key="9">
    <source>
        <dbReference type="Pfam" id="PF01379"/>
    </source>
</evidence>
<accession>A0A5M9ZA17</accession>
<dbReference type="PANTHER" id="PTHR11557">
    <property type="entry name" value="PORPHOBILINOGEN DEAMINASE"/>
    <property type="match status" value="1"/>
</dbReference>
<comment type="similarity">
    <text evidence="2 7">Belongs to the HMBS family.</text>
</comment>
<dbReference type="HAMAP" id="MF_00260">
    <property type="entry name" value="Porphobil_deam"/>
    <property type="match status" value="1"/>
</dbReference>
<keyword evidence="5 7" id="KW-0627">Porphyrin biosynthesis</keyword>
<dbReference type="Pfam" id="PF01379">
    <property type="entry name" value="Porphobil_deam"/>
    <property type="match status" value="1"/>
</dbReference>
<evidence type="ECO:0000259" key="10">
    <source>
        <dbReference type="Pfam" id="PF03900"/>
    </source>
</evidence>
<dbReference type="SUPFAM" id="SSF53850">
    <property type="entry name" value="Periplasmic binding protein-like II"/>
    <property type="match status" value="1"/>
</dbReference>
<feature type="compositionally biased region" description="Low complexity" evidence="8">
    <location>
        <begin position="252"/>
        <end position="263"/>
    </location>
</feature>
<feature type="compositionally biased region" description="Polar residues" evidence="8">
    <location>
        <begin position="272"/>
        <end position="286"/>
    </location>
</feature>
<sequence>MITTFKVGTRTSRLAMRQTELVIGMLRAHAPGVEFQVVPIVTQGDRDRTSSLHVIGGKGVFVKEIERELEDGTIDFAAHSLKDVQPQLPEGLTIGCTPVRDSPFDCLIGPEPLRSISDLPAGARVGTNSQRRQAQLLHLRPDLEIVPIRGNIDTRIRKIATEHLDAIVLAEAGLNRLEPDTTGLHRLSLRNVLLPAAGQGAMAVECRADDETTRELLARIDDAPTREAVTLERGFMRAIGGNCTLPIGAYARRTPQTPQTPRTPLHDVSEHPTASTDGRAVSGTTGAPLTLDAMVATPDGSRVYRATATAAATESTAGHAVEMVIGATDGTATQRTGTAPEELIASVIRDLHSAGSPL</sequence>
<name>A0A5M9ZA17_9BIFI</name>
<dbReference type="AlphaFoldDB" id="A0A5M9ZA17"/>
<comment type="catalytic activity">
    <reaction evidence="6 7">
        <text>4 porphobilinogen + H2O = hydroxymethylbilane + 4 NH4(+)</text>
        <dbReference type="Rhea" id="RHEA:13185"/>
        <dbReference type="ChEBI" id="CHEBI:15377"/>
        <dbReference type="ChEBI" id="CHEBI:28938"/>
        <dbReference type="ChEBI" id="CHEBI:57845"/>
        <dbReference type="ChEBI" id="CHEBI:58126"/>
        <dbReference type="EC" id="2.5.1.61"/>
    </reaction>
</comment>
<dbReference type="Gene3D" id="3.40.190.10">
    <property type="entry name" value="Periplasmic binding protein-like II"/>
    <property type="match status" value="2"/>
</dbReference>
<comment type="subunit">
    <text evidence="3 7">Monomer.</text>
</comment>
<feature type="domain" description="Porphobilinogen deaminase C-terminal" evidence="10">
    <location>
        <begin position="228"/>
        <end position="254"/>
    </location>
</feature>
<feature type="region of interest" description="Disordered" evidence="8">
    <location>
        <begin position="252"/>
        <end position="286"/>
    </location>
</feature>
<evidence type="ECO:0000256" key="4">
    <source>
        <dbReference type="ARBA" id="ARBA00022679"/>
    </source>
</evidence>
<evidence type="ECO:0000256" key="1">
    <source>
        <dbReference type="ARBA" id="ARBA00002869"/>
    </source>
</evidence>
<dbReference type="PIRSF" id="PIRSF001438">
    <property type="entry name" value="4pyrrol_synth_OHMeBilane_synth"/>
    <property type="match status" value="1"/>
</dbReference>
<proteinExistence type="inferred from homology"/>
<evidence type="ECO:0000313" key="12">
    <source>
        <dbReference type="Proteomes" id="UP000326060"/>
    </source>
</evidence>
<organism evidence="11 12">
    <name type="scientific">Bifidobacterium callitrichos</name>
    <dbReference type="NCBI Taxonomy" id="762209"/>
    <lineage>
        <taxon>Bacteria</taxon>
        <taxon>Bacillati</taxon>
        <taxon>Actinomycetota</taxon>
        <taxon>Actinomycetes</taxon>
        <taxon>Bifidobacteriales</taxon>
        <taxon>Bifidobacteriaceae</taxon>
        <taxon>Bifidobacterium</taxon>
    </lineage>
</organism>
<dbReference type="PRINTS" id="PR00151">
    <property type="entry name" value="PORPHBDMNASE"/>
</dbReference>
<dbReference type="SUPFAM" id="SSF54782">
    <property type="entry name" value="Porphobilinogen deaminase (hydroxymethylbilane synthase), C-terminal domain"/>
    <property type="match status" value="1"/>
</dbReference>
<dbReference type="GO" id="GO:0004418">
    <property type="term" value="F:hydroxymethylbilane synthase activity"/>
    <property type="evidence" value="ECO:0007669"/>
    <property type="project" value="UniProtKB-UniRule"/>
</dbReference>
<comment type="miscellaneous">
    <text evidence="7">The porphobilinogen subunits are added to the dipyrromethane group.</text>
</comment>
<dbReference type="EC" id="2.5.1.61" evidence="7"/>
<feature type="modified residue" description="S-(dipyrrolylmethanemethyl)cysteine" evidence="7">
    <location>
        <position position="243"/>
    </location>
</feature>
<reference evidence="11 12" key="1">
    <citation type="journal article" date="2019" name="Syst. Appl. Microbiol.">
        <title>Characterization of Bifidobacterium species in feaces of the Egyptian fruit bat: Description of B. vespertilionis sp. nov. and B. rousetti sp. nov.</title>
        <authorList>
            <person name="Modesto M."/>
            <person name="Satti M."/>
            <person name="Watanabe K."/>
            <person name="Puglisi E."/>
            <person name="Morelli L."/>
            <person name="Huang C.-H."/>
            <person name="Liou J.-S."/>
            <person name="Miyashita M."/>
            <person name="Tamura T."/>
            <person name="Saito S."/>
            <person name="Mori K."/>
            <person name="Huang L."/>
            <person name="Sciavilla P."/>
            <person name="Sandri C."/>
            <person name="Spiezio C."/>
            <person name="Vitali F."/>
            <person name="Cavalieri D."/>
            <person name="Perpetuini G."/>
            <person name="Tofalo R."/>
            <person name="Bonetti A."/>
            <person name="Arita M."/>
            <person name="Mattarelli P."/>
        </authorList>
    </citation>
    <scope>NUCLEOTIDE SEQUENCE [LARGE SCALE GENOMIC DNA]</scope>
    <source>
        <strain evidence="11 12">RST27</strain>
    </source>
</reference>
<gene>
    <name evidence="7" type="primary">hemC</name>
    <name evidence="11" type="ORF">EMB92_09205</name>
</gene>
<feature type="domain" description="Porphobilinogen deaminase N-terminal" evidence="9">
    <location>
        <begin position="6"/>
        <end position="214"/>
    </location>
</feature>